<dbReference type="Pfam" id="PF00535">
    <property type="entry name" value="Glycos_transf_2"/>
    <property type="match status" value="1"/>
</dbReference>
<dbReference type="PANTHER" id="PTHR11675">
    <property type="entry name" value="N-ACETYLGALACTOSAMINYLTRANSFERASE"/>
    <property type="match status" value="1"/>
</dbReference>
<sequence>LTSNETDEFESEAKRRRYEWGTAKFAFDVLASDKIGPRRNLPPAHHHLCESVPWAIKLRASIVIIYHNEALSVLIRMLNSIFDRTPSHLIEEIILYDDCSDYDTLLVNHINSYGKHVQWPMQKIVTRRSEQRLGLIKAKVRLRIMRDNQFITFLDDPRFRYKLAP</sequence>
<dbReference type="GO" id="GO:0005794">
    <property type="term" value="C:Golgi apparatus"/>
    <property type="evidence" value="ECO:0007669"/>
    <property type="project" value="TreeGrafter"/>
</dbReference>
<dbReference type="AlphaFoldDB" id="A0A183DCM7"/>
<dbReference type="WBParaSite" id="GPUH_0000647701-mRNA-1">
    <property type="protein sequence ID" value="GPUH_0000647701-mRNA-1"/>
    <property type="gene ID" value="GPUH_0000647701"/>
</dbReference>
<dbReference type="GO" id="GO:0004653">
    <property type="term" value="F:polypeptide N-acetylgalactosaminyltransferase activity"/>
    <property type="evidence" value="ECO:0007669"/>
    <property type="project" value="TreeGrafter"/>
</dbReference>
<dbReference type="GO" id="GO:0006493">
    <property type="term" value="P:protein O-linked glycosylation"/>
    <property type="evidence" value="ECO:0007669"/>
    <property type="project" value="TreeGrafter"/>
</dbReference>
<dbReference type="InterPro" id="IPR029044">
    <property type="entry name" value="Nucleotide-diphossugar_trans"/>
</dbReference>
<feature type="domain" description="Glycosyltransferase 2-like" evidence="2">
    <location>
        <begin position="61"/>
        <end position="156"/>
    </location>
</feature>
<accession>A0A183DCM7</accession>
<dbReference type="Gene3D" id="3.90.550.10">
    <property type="entry name" value="Spore Coat Polysaccharide Biosynthesis Protein SpsA, Chain A"/>
    <property type="match status" value="1"/>
</dbReference>
<name>A0A183DCM7_9BILA</name>
<proteinExistence type="predicted"/>
<keyword evidence="1" id="KW-1015">Disulfide bond</keyword>
<dbReference type="InterPro" id="IPR001173">
    <property type="entry name" value="Glyco_trans_2-like"/>
</dbReference>
<dbReference type="GO" id="GO:0008593">
    <property type="term" value="P:regulation of Notch signaling pathway"/>
    <property type="evidence" value="ECO:0007669"/>
    <property type="project" value="TreeGrafter"/>
</dbReference>
<reference evidence="3" key="1">
    <citation type="submission" date="2016-06" db="UniProtKB">
        <authorList>
            <consortium name="WormBaseParasite"/>
        </authorList>
    </citation>
    <scope>IDENTIFICATION</scope>
</reference>
<dbReference type="SUPFAM" id="SSF53448">
    <property type="entry name" value="Nucleotide-diphospho-sugar transferases"/>
    <property type="match status" value="1"/>
</dbReference>
<evidence type="ECO:0000259" key="2">
    <source>
        <dbReference type="Pfam" id="PF00535"/>
    </source>
</evidence>
<evidence type="ECO:0000313" key="3">
    <source>
        <dbReference type="WBParaSite" id="GPUH_0000647701-mRNA-1"/>
    </source>
</evidence>
<evidence type="ECO:0000256" key="1">
    <source>
        <dbReference type="ARBA" id="ARBA00023157"/>
    </source>
</evidence>
<protein>
    <submittedName>
        <fullName evidence="3">Glyco_trans_2-like domain-containing protein</fullName>
    </submittedName>
</protein>
<dbReference type="GO" id="GO:0005112">
    <property type="term" value="F:Notch binding"/>
    <property type="evidence" value="ECO:0007669"/>
    <property type="project" value="TreeGrafter"/>
</dbReference>
<dbReference type="PANTHER" id="PTHR11675:SF116">
    <property type="entry name" value="N-ACETYLGALACTOSAMINYLTRANSFERASE 8-RELATED"/>
    <property type="match status" value="1"/>
</dbReference>
<organism evidence="3">
    <name type="scientific">Gongylonema pulchrum</name>
    <dbReference type="NCBI Taxonomy" id="637853"/>
    <lineage>
        <taxon>Eukaryota</taxon>
        <taxon>Metazoa</taxon>
        <taxon>Ecdysozoa</taxon>
        <taxon>Nematoda</taxon>
        <taxon>Chromadorea</taxon>
        <taxon>Rhabditida</taxon>
        <taxon>Spirurina</taxon>
        <taxon>Spiruromorpha</taxon>
        <taxon>Spiruroidea</taxon>
        <taxon>Gongylonematidae</taxon>
        <taxon>Gongylonema</taxon>
    </lineage>
</organism>